<protein>
    <submittedName>
        <fullName evidence="1">Uncharacterized protein</fullName>
    </submittedName>
</protein>
<organism evidence="1 2">
    <name type="scientific">Bacillus phage Bobb</name>
    <dbReference type="NCBI Taxonomy" id="1527469"/>
    <lineage>
        <taxon>Viruses</taxon>
        <taxon>Duplodnaviria</taxon>
        <taxon>Heunggongvirae</taxon>
        <taxon>Uroviricota</taxon>
        <taxon>Caudoviricetes</taxon>
        <taxon>Herelleviridae</taxon>
        <taxon>Bastillevirinae</taxon>
        <taxon>Agatevirus</taxon>
        <taxon>Agatevirus bobb</taxon>
    </lineage>
</organism>
<proteinExistence type="predicted"/>
<dbReference type="Proteomes" id="UP000028664">
    <property type="component" value="Segment"/>
</dbReference>
<dbReference type="OrthoDB" id="11971at10239"/>
<keyword evidence="2" id="KW-1185">Reference proteome</keyword>
<reference evidence="1 2" key="1">
    <citation type="submission" date="2014-06" db="EMBL/GenBank/DDBJ databases">
        <title>Bioinformatic genomic analysis of Bacillus phage Bobb.</title>
        <authorList>
            <person name="Lewis H.M.N."/>
            <person name="Temple L."/>
            <person name="Barth R.N."/>
            <person name="Bowles K.M."/>
            <person name="Churchin D.I."/>
            <person name="Scott-Croshaw C."/>
            <person name="Glasgow G.H."/>
            <person name="Gloe M.W."/>
            <person name="McGough T.M."/>
            <person name="Nutbrown S.A."/>
            <person name="Romulus S.R."/>
            <person name="Sanders K.A.M."/>
            <person name="Diachok C.R."/>
            <person name="Serigano J.P."/>
            <person name="Shin D."/>
            <person name="Suresh M.H."/>
            <person name="Conner A.R.N."/>
            <person name="Korba R.M."/>
            <person name="Livermore R.J."/>
            <person name="Rohlf M.B."/>
            <person name="Utterback S.D."/>
            <person name="Wilson V.E."/>
        </authorList>
    </citation>
    <scope>NUCLEOTIDE SEQUENCE [LARGE SCALE GENOMIC DNA]</scope>
</reference>
<dbReference type="GeneID" id="20283381"/>
<dbReference type="InterPro" id="IPR055800">
    <property type="entry name" value="DUF7376"/>
</dbReference>
<dbReference type="Pfam" id="PF24091">
    <property type="entry name" value="DUF7376"/>
    <property type="match status" value="1"/>
</dbReference>
<accession>A0A076GDA7</accession>
<evidence type="ECO:0000313" key="2">
    <source>
        <dbReference type="Proteomes" id="UP000028664"/>
    </source>
</evidence>
<name>A0A076GDA7_9CAUD</name>
<sequence>MMKKITFVNGDHKAVLTEKDGRVEVERDGETTLFSSNHTFETVEETFLANGWKQETEDIFKVAEKSTSAAALGAMKRNKVSQDMQDKIDAYVDLHGYMSTLKADQERLKKTIRKYMEDNNITELESSLGKNIALVDAVQSNSVSTFSNYDLNDIRSLLTGDILDEVTELRVNSDKLDALVKIGKINEETAARVAAKRITLEGTPRFTLKNGNRR</sequence>
<dbReference type="KEGG" id="vg:20283381"/>
<dbReference type="RefSeq" id="YP_009056363.1">
    <property type="nucleotide sequence ID" value="NC_024792.1"/>
</dbReference>
<evidence type="ECO:0000313" key="1">
    <source>
        <dbReference type="EMBL" id="AII27995.1"/>
    </source>
</evidence>
<dbReference type="EMBL" id="KM051843">
    <property type="protein sequence ID" value="AII27995.1"/>
    <property type="molecule type" value="Genomic_DNA"/>
</dbReference>